<dbReference type="InterPro" id="IPR036755">
    <property type="entry name" value="SRS_dom_sf"/>
</dbReference>
<feature type="domain" description="SRS" evidence="1">
    <location>
        <begin position="210"/>
        <end position="342"/>
    </location>
</feature>
<dbReference type="VEuPathDB" id="ToxoDB:BESB_050280"/>
<comment type="caution">
    <text evidence="2">The sequence shown here is derived from an EMBL/GenBank/DDBJ whole genome shotgun (WGS) entry which is preliminary data.</text>
</comment>
<accession>A0A2A9MLE1</accession>
<dbReference type="Pfam" id="PF04092">
    <property type="entry name" value="SAG"/>
    <property type="match status" value="2"/>
</dbReference>
<dbReference type="Gene3D" id="2.60.40.1320">
    <property type="entry name" value="SRS domain"/>
    <property type="match status" value="2"/>
</dbReference>
<organism evidence="2 3">
    <name type="scientific">Besnoitia besnoiti</name>
    <name type="common">Apicomplexan protozoan</name>
    <dbReference type="NCBI Taxonomy" id="94643"/>
    <lineage>
        <taxon>Eukaryota</taxon>
        <taxon>Sar</taxon>
        <taxon>Alveolata</taxon>
        <taxon>Apicomplexa</taxon>
        <taxon>Conoidasida</taxon>
        <taxon>Coccidia</taxon>
        <taxon>Eucoccidiorida</taxon>
        <taxon>Eimeriorina</taxon>
        <taxon>Sarcocystidae</taxon>
        <taxon>Besnoitia</taxon>
    </lineage>
</organism>
<reference evidence="2 3" key="1">
    <citation type="submission" date="2017-09" db="EMBL/GenBank/DDBJ databases">
        <title>Genome sequencing of Besnoitia besnoiti strain Bb-Ger1.</title>
        <authorList>
            <person name="Schares G."/>
            <person name="Venepally P."/>
            <person name="Lorenzi H.A."/>
        </authorList>
    </citation>
    <scope>NUCLEOTIDE SEQUENCE [LARGE SCALE GENOMIC DNA]</scope>
    <source>
        <strain evidence="2 3">Bb-Ger1</strain>
    </source>
</reference>
<gene>
    <name evidence="2" type="ORF">BESB_050280</name>
</gene>
<evidence type="ECO:0000313" key="3">
    <source>
        <dbReference type="Proteomes" id="UP000224006"/>
    </source>
</evidence>
<name>A0A2A9MLE1_BESBE</name>
<proteinExistence type="predicted"/>
<keyword evidence="3" id="KW-1185">Reference proteome</keyword>
<dbReference type="InterPro" id="IPR007226">
    <property type="entry name" value="SRS_dom"/>
</dbReference>
<dbReference type="PRINTS" id="PR01801">
    <property type="entry name" value="SURFCEANTIGN"/>
</dbReference>
<dbReference type="Proteomes" id="UP000224006">
    <property type="component" value="Chromosome III"/>
</dbReference>
<feature type="domain" description="SRS" evidence="1">
    <location>
        <begin position="72"/>
        <end position="200"/>
    </location>
</feature>
<dbReference type="OrthoDB" id="329695at2759"/>
<dbReference type="RefSeq" id="XP_029220845.1">
    <property type="nucleotide sequence ID" value="XM_029363479.1"/>
</dbReference>
<dbReference type="AlphaFoldDB" id="A0A2A9MLE1"/>
<dbReference type="EMBL" id="NWUJ01000003">
    <property type="protein sequence ID" value="PFH36836.1"/>
    <property type="molecule type" value="Genomic_DNA"/>
</dbReference>
<dbReference type="GO" id="GO:0016020">
    <property type="term" value="C:membrane"/>
    <property type="evidence" value="ECO:0007669"/>
    <property type="project" value="InterPro"/>
</dbReference>
<sequence>MTHISCGLPQRGQVPVTALQLRTPAKRALLLFSGLIVDVVSLFPLETEVLLPSFVGARAAATHPCLDASGKTTCTCSASGTESLSATISETKHTLEVVCKTSTMTYAPDGLKGTNVCVASTQKLTACKDCKISNQCKDINKVLSGTANVKWQPETPVSGDTSRSLTIPKNNFPYVDQAFKVGCLESSGGDTVKCTVTVKVEARKTTNENNTVTCAYGKESNETPEAITLTPANNSLTLLCGKDAEVLPQNYEVSFCPNEDAEKDVSTSCSSDYKTILPDYVGSWWKTDVEKGAFTLEVPKDKFPEAPAKIRVGCRTTADVKRGNINDEPELKSSICNVDVTIEGTGPQSASASPVSSTSIVSVLLGLVGSGMLASRA</sequence>
<evidence type="ECO:0000313" key="2">
    <source>
        <dbReference type="EMBL" id="PFH36836.1"/>
    </source>
</evidence>
<dbReference type="InterPro" id="IPR028352">
    <property type="entry name" value="Surface_antig_SAG1"/>
</dbReference>
<dbReference type="GeneID" id="40309958"/>
<dbReference type="KEGG" id="bbes:BESB_050280"/>
<evidence type="ECO:0000259" key="1">
    <source>
        <dbReference type="Pfam" id="PF04092"/>
    </source>
</evidence>
<dbReference type="SUPFAM" id="SSF74877">
    <property type="entry name" value="Major surface antigen p30, SAG1"/>
    <property type="match status" value="2"/>
</dbReference>
<protein>
    <submittedName>
        <fullName evidence="2">SAG-related sequence</fullName>
    </submittedName>
</protein>